<accession>A0AAW2KYW3</accession>
<dbReference type="EMBL" id="JACGWJ010000026">
    <property type="protein sequence ID" value="KAL0312150.1"/>
    <property type="molecule type" value="Genomic_DNA"/>
</dbReference>
<gene>
    <name evidence="1" type="ORF">Sradi_5614300</name>
</gene>
<comment type="caution">
    <text evidence="1">The sequence shown here is derived from an EMBL/GenBank/DDBJ whole genome shotgun (WGS) entry which is preliminary data.</text>
</comment>
<organism evidence="1">
    <name type="scientific">Sesamum radiatum</name>
    <name type="common">Black benniseed</name>
    <dbReference type="NCBI Taxonomy" id="300843"/>
    <lineage>
        <taxon>Eukaryota</taxon>
        <taxon>Viridiplantae</taxon>
        <taxon>Streptophyta</taxon>
        <taxon>Embryophyta</taxon>
        <taxon>Tracheophyta</taxon>
        <taxon>Spermatophyta</taxon>
        <taxon>Magnoliopsida</taxon>
        <taxon>eudicotyledons</taxon>
        <taxon>Gunneridae</taxon>
        <taxon>Pentapetalae</taxon>
        <taxon>asterids</taxon>
        <taxon>lamiids</taxon>
        <taxon>Lamiales</taxon>
        <taxon>Pedaliaceae</taxon>
        <taxon>Sesamum</taxon>
    </lineage>
</organism>
<reference evidence="1" key="1">
    <citation type="submission" date="2020-06" db="EMBL/GenBank/DDBJ databases">
        <authorList>
            <person name="Li T."/>
            <person name="Hu X."/>
            <person name="Zhang T."/>
            <person name="Song X."/>
            <person name="Zhang H."/>
            <person name="Dai N."/>
            <person name="Sheng W."/>
            <person name="Hou X."/>
            <person name="Wei L."/>
        </authorList>
    </citation>
    <scope>NUCLEOTIDE SEQUENCE</scope>
    <source>
        <strain evidence="1">G02</strain>
        <tissue evidence="1">Leaf</tissue>
    </source>
</reference>
<dbReference type="AlphaFoldDB" id="A0AAW2KYW3"/>
<proteinExistence type="predicted"/>
<name>A0AAW2KYW3_SESRA</name>
<sequence length="56" mass="6033">MEPIKIACPFDQWGINIVGPLPFAPGHLIVAVEYILKVGRSGGIIEDLRESGNGFP</sequence>
<evidence type="ECO:0000313" key="1">
    <source>
        <dbReference type="EMBL" id="KAL0312150.1"/>
    </source>
</evidence>
<reference evidence="1" key="2">
    <citation type="journal article" date="2024" name="Plant">
        <title>Genomic evolution and insights into agronomic trait innovations of Sesamum species.</title>
        <authorList>
            <person name="Miao H."/>
            <person name="Wang L."/>
            <person name="Qu L."/>
            <person name="Liu H."/>
            <person name="Sun Y."/>
            <person name="Le M."/>
            <person name="Wang Q."/>
            <person name="Wei S."/>
            <person name="Zheng Y."/>
            <person name="Lin W."/>
            <person name="Duan Y."/>
            <person name="Cao H."/>
            <person name="Xiong S."/>
            <person name="Wang X."/>
            <person name="Wei L."/>
            <person name="Li C."/>
            <person name="Ma Q."/>
            <person name="Ju M."/>
            <person name="Zhao R."/>
            <person name="Li G."/>
            <person name="Mu C."/>
            <person name="Tian Q."/>
            <person name="Mei H."/>
            <person name="Zhang T."/>
            <person name="Gao T."/>
            <person name="Zhang H."/>
        </authorList>
    </citation>
    <scope>NUCLEOTIDE SEQUENCE</scope>
    <source>
        <strain evidence="1">G02</strain>
    </source>
</reference>
<protein>
    <submittedName>
        <fullName evidence="1">Uncharacterized protein</fullName>
    </submittedName>
</protein>